<dbReference type="EMBL" id="VJMJ01000186">
    <property type="protein sequence ID" value="KAF0727897.1"/>
    <property type="molecule type" value="Genomic_DNA"/>
</dbReference>
<sequence>MKYESAAPRYDFRFLGNGNVEVQMPHPNRKGYGMQVVFLALCIFGGLCLVYSMYPYLEPFIPLLLLDSLMTVAICASIADAMFGFELIEVTNASFSHTRNYGCRKKTKHYDITQMGPLKAHVSQMYDSDDSSRVVGTRTQLGFDYGGRTIYIGECFLETEIALFVNHVRPYLPDRIKQPLQGEPTPLQICA</sequence>
<keyword evidence="1" id="KW-0812">Transmembrane</keyword>
<evidence type="ECO:0000313" key="3">
    <source>
        <dbReference type="Proteomes" id="UP000481153"/>
    </source>
</evidence>
<dbReference type="Proteomes" id="UP000481153">
    <property type="component" value="Unassembled WGS sequence"/>
</dbReference>
<name>A0A6G0WKW0_9STRA</name>
<evidence type="ECO:0000313" key="2">
    <source>
        <dbReference type="EMBL" id="KAF0727897.1"/>
    </source>
</evidence>
<keyword evidence="3" id="KW-1185">Reference proteome</keyword>
<evidence type="ECO:0000256" key="1">
    <source>
        <dbReference type="SAM" id="Phobius"/>
    </source>
</evidence>
<proteinExistence type="predicted"/>
<keyword evidence="1" id="KW-1133">Transmembrane helix</keyword>
<gene>
    <name evidence="2" type="ORF">Ae201684_014161</name>
</gene>
<keyword evidence="1" id="KW-0472">Membrane</keyword>
<comment type="caution">
    <text evidence="2">The sequence shown here is derived from an EMBL/GenBank/DDBJ whole genome shotgun (WGS) entry which is preliminary data.</text>
</comment>
<dbReference type="VEuPathDB" id="FungiDB:AeMF1_014176"/>
<accession>A0A6G0WKW0</accession>
<organism evidence="2 3">
    <name type="scientific">Aphanomyces euteiches</name>
    <dbReference type="NCBI Taxonomy" id="100861"/>
    <lineage>
        <taxon>Eukaryota</taxon>
        <taxon>Sar</taxon>
        <taxon>Stramenopiles</taxon>
        <taxon>Oomycota</taxon>
        <taxon>Saprolegniomycetes</taxon>
        <taxon>Saprolegniales</taxon>
        <taxon>Verrucalvaceae</taxon>
        <taxon>Aphanomyces</taxon>
    </lineage>
</organism>
<feature type="transmembrane region" description="Helical" evidence="1">
    <location>
        <begin position="32"/>
        <end position="54"/>
    </location>
</feature>
<dbReference type="AlphaFoldDB" id="A0A6G0WKW0"/>
<reference evidence="2 3" key="1">
    <citation type="submission" date="2019-07" db="EMBL/GenBank/DDBJ databases">
        <title>Genomics analysis of Aphanomyces spp. identifies a new class of oomycete effector associated with host adaptation.</title>
        <authorList>
            <person name="Gaulin E."/>
        </authorList>
    </citation>
    <scope>NUCLEOTIDE SEQUENCE [LARGE SCALE GENOMIC DNA]</scope>
    <source>
        <strain evidence="2 3">ATCC 201684</strain>
    </source>
</reference>
<protein>
    <submittedName>
        <fullName evidence="2">Uncharacterized protein</fullName>
    </submittedName>
</protein>